<protein>
    <submittedName>
        <fullName evidence="1">Uncharacterized protein</fullName>
    </submittedName>
</protein>
<feature type="non-terminal residue" evidence="1">
    <location>
        <position position="1"/>
    </location>
</feature>
<reference evidence="1" key="1">
    <citation type="submission" date="2013-11" db="EMBL/GenBank/DDBJ databases">
        <title>The Genome Sequence of Phytophthora parasitica CJ02B3.</title>
        <authorList>
            <consortium name="The Broad Institute Genomics Platform"/>
            <person name="Russ C."/>
            <person name="Tyler B."/>
            <person name="Panabieres F."/>
            <person name="Shan W."/>
            <person name="Tripathy S."/>
            <person name="Grunwald N."/>
            <person name="Machado M."/>
            <person name="Johnson C.S."/>
            <person name="Arredondo F."/>
            <person name="Hong C."/>
            <person name="Coffey M."/>
            <person name="Young S.K."/>
            <person name="Zeng Q."/>
            <person name="Gargeya S."/>
            <person name="Fitzgerald M."/>
            <person name="Abouelleil A."/>
            <person name="Alvarado L."/>
            <person name="Chapman S.B."/>
            <person name="Gainer-Dewar J."/>
            <person name="Goldberg J."/>
            <person name="Griggs A."/>
            <person name="Gujja S."/>
            <person name="Hansen M."/>
            <person name="Howarth C."/>
            <person name="Imamovic A."/>
            <person name="Ireland A."/>
            <person name="Larimer J."/>
            <person name="McCowan C."/>
            <person name="Murphy C."/>
            <person name="Pearson M."/>
            <person name="Poon T.W."/>
            <person name="Priest M."/>
            <person name="Roberts A."/>
            <person name="Saif S."/>
            <person name="Shea T."/>
            <person name="Sykes S."/>
            <person name="Wortman J."/>
            <person name="Nusbaum C."/>
            <person name="Birren B."/>
        </authorList>
    </citation>
    <scope>NUCLEOTIDE SEQUENCE [LARGE SCALE GENOMIC DNA]</scope>
    <source>
        <strain evidence="1">CJ02B3</strain>
    </source>
</reference>
<reference evidence="2" key="2">
    <citation type="submission" date="2013-11" db="EMBL/GenBank/DDBJ databases">
        <title>The Genome Sequence of Phytophthora parasitica CJ05E6.</title>
        <authorList>
            <consortium name="The Broad Institute Genomics Platform"/>
            <person name="Russ C."/>
            <person name="Tyler B."/>
            <person name="Panabieres F."/>
            <person name="Shan W."/>
            <person name="Tripathy S."/>
            <person name="Grunwald N."/>
            <person name="Machado M."/>
            <person name="Johnson C.S."/>
            <person name="Arredondo F."/>
            <person name="Hong C."/>
            <person name="Coffey M."/>
            <person name="Young S.K."/>
            <person name="Zeng Q."/>
            <person name="Gargeya S."/>
            <person name="Fitzgerald M."/>
            <person name="Abouelleil A."/>
            <person name="Alvarado L."/>
            <person name="Chapman S.B."/>
            <person name="Gainer-Dewar J."/>
            <person name="Goldberg J."/>
            <person name="Griggs A."/>
            <person name="Gujja S."/>
            <person name="Hansen M."/>
            <person name="Howarth C."/>
            <person name="Imamovic A."/>
            <person name="Ireland A."/>
            <person name="Larimer J."/>
            <person name="McCowan C."/>
            <person name="Murphy C."/>
            <person name="Pearson M."/>
            <person name="Poon T.W."/>
            <person name="Priest M."/>
            <person name="Roberts A."/>
            <person name="Saif S."/>
            <person name="Shea T."/>
            <person name="Sykes S."/>
            <person name="Wortman J."/>
            <person name="Nusbaum C."/>
            <person name="Birren B."/>
        </authorList>
    </citation>
    <scope>NUCLEOTIDE SEQUENCE [LARGE SCALE GENOMIC DNA]</scope>
    <source>
        <strain evidence="2">CJ05E6</strain>
    </source>
</reference>
<evidence type="ECO:0000313" key="2">
    <source>
        <dbReference type="EMBL" id="ETL35017.1"/>
    </source>
</evidence>
<dbReference type="Proteomes" id="UP000053236">
    <property type="component" value="Unassembled WGS sequence"/>
</dbReference>
<proteinExistence type="predicted"/>
<name>W2GH68_PHYNI</name>
<dbReference type="Proteomes" id="UP000053864">
    <property type="component" value="Unassembled WGS sequence"/>
</dbReference>
<organism evidence="1">
    <name type="scientific">Phytophthora nicotianae</name>
    <name type="common">Potato buckeye rot agent</name>
    <name type="synonym">Phytophthora parasitica</name>
    <dbReference type="NCBI Taxonomy" id="4792"/>
    <lineage>
        <taxon>Eukaryota</taxon>
        <taxon>Sar</taxon>
        <taxon>Stramenopiles</taxon>
        <taxon>Oomycota</taxon>
        <taxon>Peronosporomycetes</taxon>
        <taxon>Peronosporales</taxon>
        <taxon>Peronosporaceae</taxon>
        <taxon>Phytophthora</taxon>
    </lineage>
</organism>
<evidence type="ECO:0000313" key="1">
    <source>
        <dbReference type="EMBL" id="ETK81610.1"/>
    </source>
</evidence>
<dbReference type="EMBL" id="KI687419">
    <property type="protein sequence ID" value="ETK81610.1"/>
    <property type="molecule type" value="Genomic_DNA"/>
</dbReference>
<accession>W2GH68</accession>
<sequence length="56" mass="6169">KSKSMLRPRTICLGRWLFQAVSGYRKAAISILSCVLRTNGTASDEWEGGESTEAHV</sequence>
<dbReference type="AlphaFoldDB" id="W2GH68"/>
<dbReference type="EMBL" id="KI674143">
    <property type="protein sequence ID" value="ETL35017.1"/>
    <property type="molecule type" value="Genomic_DNA"/>
</dbReference>
<gene>
    <name evidence="1" type="ORF">L915_12900</name>
    <name evidence="2" type="ORF">L916_12809</name>
</gene>